<evidence type="ECO:0000256" key="1">
    <source>
        <dbReference type="SAM" id="MobiDB-lite"/>
    </source>
</evidence>
<gene>
    <name evidence="2" type="ORF">Acr_06g0016200</name>
</gene>
<comment type="caution">
    <text evidence="2">The sequence shown here is derived from an EMBL/GenBank/DDBJ whole genome shotgun (WGS) entry which is preliminary data.</text>
</comment>
<dbReference type="PANTHER" id="PTHR33731:SF2">
    <property type="entry name" value="ORGAN-SPECIFIC PROTEIN S2-LIKE"/>
    <property type="match status" value="1"/>
</dbReference>
<reference evidence="2 3" key="1">
    <citation type="submission" date="2019-07" db="EMBL/GenBank/DDBJ databases">
        <title>De Novo Assembly of kiwifruit Actinidia rufa.</title>
        <authorList>
            <person name="Sugita-Konishi S."/>
            <person name="Sato K."/>
            <person name="Mori E."/>
            <person name="Abe Y."/>
            <person name="Kisaki G."/>
            <person name="Hamano K."/>
            <person name="Suezawa K."/>
            <person name="Otani M."/>
            <person name="Fukuda T."/>
            <person name="Manabe T."/>
            <person name="Gomi K."/>
            <person name="Tabuchi M."/>
            <person name="Akimitsu K."/>
            <person name="Kataoka I."/>
        </authorList>
    </citation>
    <scope>NUCLEOTIDE SEQUENCE [LARGE SCALE GENOMIC DNA]</scope>
    <source>
        <strain evidence="3">cv. Fuchu</strain>
    </source>
</reference>
<dbReference type="Pfam" id="PF10950">
    <property type="entry name" value="Organ_specific"/>
    <property type="match status" value="1"/>
</dbReference>
<dbReference type="AlphaFoldDB" id="A0A7J0ETL7"/>
<dbReference type="InterPro" id="IPR024489">
    <property type="entry name" value="Organ_specific_prot"/>
</dbReference>
<feature type="region of interest" description="Disordered" evidence="1">
    <location>
        <begin position="44"/>
        <end position="82"/>
    </location>
</feature>
<dbReference type="OrthoDB" id="1734141at2759"/>
<keyword evidence="3" id="KW-1185">Reference proteome</keyword>
<organism evidence="2 3">
    <name type="scientific">Actinidia rufa</name>
    <dbReference type="NCBI Taxonomy" id="165716"/>
    <lineage>
        <taxon>Eukaryota</taxon>
        <taxon>Viridiplantae</taxon>
        <taxon>Streptophyta</taxon>
        <taxon>Embryophyta</taxon>
        <taxon>Tracheophyta</taxon>
        <taxon>Spermatophyta</taxon>
        <taxon>Magnoliopsida</taxon>
        <taxon>eudicotyledons</taxon>
        <taxon>Gunneridae</taxon>
        <taxon>Pentapetalae</taxon>
        <taxon>asterids</taxon>
        <taxon>Ericales</taxon>
        <taxon>Actinidiaceae</taxon>
        <taxon>Actinidia</taxon>
    </lineage>
</organism>
<dbReference type="EMBL" id="BJWL01000006">
    <property type="protein sequence ID" value="GFY89680.1"/>
    <property type="molecule type" value="Genomic_DNA"/>
</dbReference>
<evidence type="ECO:0008006" key="4">
    <source>
        <dbReference type="Google" id="ProtNLM"/>
    </source>
</evidence>
<proteinExistence type="predicted"/>
<name>A0A7J0ETL7_9ERIC</name>
<feature type="compositionally biased region" description="Basic and acidic residues" evidence="1">
    <location>
        <begin position="52"/>
        <end position="73"/>
    </location>
</feature>
<protein>
    <recommendedName>
        <fullName evidence="4">Organ-specific protein S2</fullName>
    </recommendedName>
</protein>
<evidence type="ECO:0000313" key="3">
    <source>
        <dbReference type="Proteomes" id="UP000585474"/>
    </source>
</evidence>
<sequence>MSYLFIEQLANTIDARHDPGEYWQGVMKDQPMPEAIQGLIHQGDSVSPVSNKKRDCHTSTDAKEKPFVKDFDPRPNVSAYSDDTKLTGEKSFVKDFEPRPNISAYSDDTKLTEEKSFVKDFEPRPNVSAYSDDAGLKDEKAFVKDFEPRPNISVYQN</sequence>
<dbReference type="PANTHER" id="PTHR33731">
    <property type="entry name" value="PROTEIN, PUTATIVE-RELATED"/>
    <property type="match status" value="1"/>
</dbReference>
<evidence type="ECO:0000313" key="2">
    <source>
        <dbReference type="EMBL" id="GFY89680.1"/>
    </source>
</evidence>
<dbReference type="Proteomes" id="UP000585474">
    <property type="component" value="Unassembled WGS sequence"/>
</dbReference>
<accession>A0A7J0ETL7</accession>